<gene>
    <name evidence="8" type="ORF">ACFPN2_33730</name>
</gene>
<keyword evidence="5" id="KW-0902">Two-component regulatory system</keyword>
<reference evidence="9" key="1">
    <citation type="journal article" date="2019" name="Int. J. Syst. Evol. Microbiol.">
        <title>The Global Catalogue of Microorganisms (GCM) 10K type strain sequencing project: providing services to taxonomists for standard genome sequencing and annotation.</title>
        <authorList>
            <consortium name="The Broad Institute Genomics Platform"/>
            <consortium name="The Broad Institute Genome Sequencing Center for Infectious Disease"/>
            <person name="Wu L."/>
            <person name="Ma J."/>
        </authorList>
    </citation>
    <scope>NUCLEOTIDE SEQUENCE [LARGE SCALE GENOMIC DNA]</scope>
    <source>
        <strain evidence="9">CGMCC 1.10759</strain>
    </source>
</reference>
<dbReference type="Pfam" id="PF02518">
    <property type="entry name" value="HATPase_c"/>
    <property type="match status" value="1"/>
</dbReference>
<feature type="transmembrane region" description="Helical" evidence="6">
    <location>
        <begin position="188"/>
        <end position="211"/>
    </location>
</feature>
<keyword evidence="9" id="KW-1185">Reference proteome</keyword>
<dbReference type="EMBL" id="JBHSDU010000015">
    <property type="protein sequence ID" value="MFC4314083.1"/>
    <property type="molecule type" value="Genomic_DNA"/>
</dbReference>
<dbReference type="PROSITE" id="PS50885">
    <property type="entry name" value="HAMP"/>
    <property type="match status" value="1"/>
</dbReference>
<dbReference type="SUPFAM" id="SSF158472">
    <property type="entry name" value="HAMP domain-like"/>
    <property type="match status" value="1"/>
</dbReference>
<dbReference type="SUPFAM" id="SSF55874">
    <property type="entry name" value="ATPase domain of HSP90 chaperone/DNA topoisomerase II/histidine kinase"/>
    <property type="match status" value="1"/>
</dbReference>
<evidence type="ECO:0000256" key="1">
    <source>
        <dbReference type="ARBA" id="ARBA00004370"/>
    </source>
</evidence>
<sequence>MSLQIFLRRRGLFVKFLLTYVAVCGAAIAIVGAIDVQLADGRLRNDVRTLFAGIDGRFFETTTRGVDLTDPVACRERANAVFWRVVERGTGQVSDFAAMLSYFATGQLHVVFASEGRALCASSPGPSPLLAKALSRALESPSRETLLREGSDWAVVARFEPGGTAPQIFIGVHYLPEWTTGPTLPYDLLRTVVFVSVLGVCFGTVWIWLLLRRIERATQAADRWASGNLSARIRDSANDEISALAERFNRMADALARTIQTEKTLSVSMERQRIARDLHDTAKQRSFVLGLKLTELEHDAQGQGALLQIVGEARRLADHLQQDLVDAVSGFSLPVVSELGLREALTRNVDDLLVGSAIEWTLDLPGEVEVAIAPLAAQELLMITHEAVANALRHSGCHRILVSCQAVAEARWRWGVEDDGTGFDPRHAPAGMGLANLRWRASALPEGEFVIRSDSTGTRIEVTFTLQTREIV</sequence>
<evidence type="ECO:0000256" key="6">
    <source>
        <dbReference type="SAM" id="Phobius"/>
    </source>
</evidence>
<evidence type="ECO:0000313" key="9">
    <source>
        <dbReference type="Proteomes" id="UP001595904"/>
    </source>
</evidence>
<evidence type="ECO:0000256" key="4">
    <source>
        <dbReference type="ARBA" id="ARBA00022777"/>
    </source>
</evidence>
<dbReference type="InterPro" id="IPR003660">
    <property type="entry name" value="HAMP_dom"/>
</dbReference>
<proteinExistence type="predicted"/>
<keyword evidence="6" id="KW-0472">Membrane</keyword>
<dbReference type="InterPro" id="IPR003594">
    <property type="entry name" value="HATPase_dom"/>
</dbReference>
<keyword evidence="6" id="KW-0812">Transmembrane</keyword>
<evidence type="ECO:0000256" key="5">
    <source>
        <dbReference type="ARBA" id="ARBA00023012"/>
    </source>
</evidence>
<evidence type="ECO:0000313" key="8">
    <source>
        <dbReference type="EMBL" id="MFC4314083.1"/>
    </source>
</evidence>
<dbReference type="InterPro" id="IPR036890">
    <property type="entry name" value="HATPase_C_sf"/>
</dbReference>
<evidence type="ECO:0000256" key="3">
    <source>
        <dbReference type="ARBA" id="ARBA00022679"/>
    </source>
</evidence>
<comment type="subcellular location">
    <subcellularLocation>
        <location evidence="1">Membrane</location>
    </subcellularLocation>
</comment>
<dbReference type="InterPro" id="IPR050482">
    <property type="entry name" value="Sensor_HK_TwoCompSys"/>
</dbReference>
<organism evidence="8 9">
    <name type="scientific">Steroidobacter flavus</name>
    <dbReference type="NCBI Taxonomy" id="1842136"/>
    <lineage>
        <taxon>Bacteria</taxon>
        <taxon>Pseudomonadati</taxon>
        <taxon>Pseudomonadota</taxon>
        <taxon>Gammaproteobacteria</taxon>
        <taxon>Steroidobacterales</taxon>
        <taxon>Steroidobacteraceae</taxon>
        <taxon>Steroidobacter</taxon>
    </lineage>
</organism>
<keyword evidence="6" id="KW-1133">Transmembrane helix</keyword>
<name>A0ABV8T2J2_9GAMM</name>
<keyword evidence="2" id="KW-0597">Phosphoprotein</keyword>
<dbReference type="Pfam" id="PF07730">
    <property type="entry name" value="HisKA_3"/>
    <property type="match status" value="1"/>
</dbReference>
<dbReference type="Pfam" id="PF00672">
    <property type="entry name" value="HAMP"/>
    <property type="match status" value="1"/>
</dbReference>
<evidence type="ECO:0000256" key="2">
    <source>
        <dbReference type="ARBA" id="ARBA00022553"/>
    </source>
</evidence>
<dbReference type="CDD" id="cd16917">
    <property type="entry name" value="HATPase_UhpB-NarQ-NarX-like"/>
    <property type="match status" value="1"/>
</dbReference>
<dbReference type="Gene3D" id="3.30.565.10">
    <property type="entry name" value="Histidine kinase-like ATPase, C-terminal domain"/>
    <property type="match status" value="1"/>
</dbReference>
<dbReference type="PANTHER" id="PTHR24421">
    <property type="entry name" value="NITRATE/NITRITE SENSOR PROTEIN NARX-RELATED"/>
    <property type="match status" value="1"/>
</dbReference>
<dbReference type="PANTHER" id="PTHR24421:SF61">
    <property type="entry name" value="OXYGEN SENSOR HISTIDINE KINASE NREB"/>
    <property type="match status" value="1"/>
</dbReference>
<dbReference type="InterPro" id="IPR011712">
    <property type="entry name" value="Sig_transdc_His_kin_sub3_dim/P"/>
</dbReference>
<feature type="transmembrane region" description="Helical" evidence="6">
    <location>
        <begin position="12"/>
        <end position="34"/>
    </location>
</feature>
<evidence type="ECO:0000259" key="7">
    <source>
        <dbReference type="PROSITE" id="PS50885"/>
    </source>
</evidence>
<protein>
    <submittedName>
        <fullName evidence="8">HAMP domain-containing protein</fullName>
    </submittedName>
</protein>
<dbReference type="CDD" id="cd06225">
    <property type="entry name" value="HAMP"/>
    <property type="match status" value="1"/>
</dbReference>
<dbReference type="Proteomes" id="UP001595904">
    <property type="component" value="Unassembled WGS sequence"/>
</dbReference>
<feature type="domain" description="HAMP" evidence="7">
    <location>
        <begin position="208"/>
        <end position="260"/>
    </location>
</feature>
<dbReference type="SMART" id="SM00304">
    <property type="entry name" value="HAMP"/>
    <property type="match status" value="1"/>
</dbReference>
<dbReference type="RefSeq" id="WP_380604972.1">
    <property type="nucleotide sequence ID" value="NZ_JBHSDU010000015.1"/>
</dbReference>
<comment type="caution">
    <text evidence="8">The sequence shown here is derived from an EMBL/GenBank/DDBJ whole genome shotgun (WGS) entry which is preliminary data.</text>
</comment>
<dbReference type="Gene3D" id="6.10.340.10">
    <property type="match status" value="1"/>
</dbReference>
<dbReference type="Gene3D" id="1.20.5.1930">
    <property type="match status" value="1"/>
</dbReference>
<accession>A0ABV8T2J2</accession>
<keyword evidence="3" id="KW-0808">Transferase</keyword>
<keyword evidence="4" id="KW-0418">Kinase</keyword>